<reference evidence="2 3" key="1">
    <citation type="journal article" date="2019" name="Nat. Ecol. Evol.">
        <title>Megaphylogeny resolves global patterns of mushroom evolution.</title>
        <authorList>
            <person name="Varga T."/>
            <person name="Krizsan K."/>
            <person name="Foldi C."/>
            <person name="Dima B."/>
            <person name="Sanchez-Garcia M."/>
            <person name="Sanchez-Ramirez S."/>
            <person name="Szollosi G.J."/>
            <person name="Szarkandi J.G."/>
            <person name="Papp V."/>
            <person name="Albert L."/>
            <person name="Andreopoulos W."/>
            <person name="Angelini C."/>
            <person name="Antonin V."/>
            <person name="Barry K.W."/>
            <person name="Bougher N.L."/>
            <person name="Buchanan P."/>
            <person name="Buyck B."/>
            <person name="Bense V."/>
            <person name="Catcheside P."/>
            <person name="Chovatia M."/>
            <person name="Cooper J."/>
            <person name="Damon W."/>
            <person name="Desjardin D."/>
            <person name="Finy P."/>
            <person name="Geml J."/>
            <person name="Haridas S."/>
            <person name="Hughes K."/>
            <person name="Justo A."/>
            <person name="Karasinski D."/>
            <person name="Kautmanova I."/>
            <person name="Kiss B."/>
            <person name="Kocsube S."/>
            <person name="Kotiranta H."/>
            <person name="LaButti K.M."/>
            <person name="Lechner B.E."/>
            <person name="Liimatainen K."/>
            <person name="Lipzen A."/>
            <person name="Lukacs Z."/>
            <person name="Mihaltcheva S."/>
            <person name="Morgado L.N."/>
            <person name="Niskanen T."/>
            <person name="Noordeloos M.E."/>
            <person name="Ohm R.A."/>
            <person name="Ortiz-Santana B."/>
            <person name="Ovrebo C."/>
            <person name="Racz N."/>
            <person name="Riley R."/>
            <person name="Savchenko A."/>
            <person name="Shiryaev A."/>
            <person name="Soop K."/>
            <person name="Spirin V."/>
            <person name="Szebenyi C."/>
            <person name="Tomsovsky M."/>
            <person name="Tulloss R.E."/>
            <person name="Uehling J."/>
            <person name="Grigoriev I.V."/>
            <person name="Vagvolgyi C."/>
            <person name="Papp T."/>
            <person name="Martin F.M."/>
            <person name="Miettinen O."/>
            <person name="Hibbett D.S."/>
            <person name="Nagy L.G."/>
        </authorList>
    </citation>
    <scope>NUCLEOTIDE SEQUENCE [LARGE SCALE GENOMIC DNA]</scope>
    <source>
        <strain evidence="2 3">CBS 121175</strain>
    </source>
</reference>
<feature type="region of interest" description="Disordered" evidence="1">
    <location>
        <begin position="368"/>
        <end position="412"/>
    </location>
</feature>
<feature type="compositionally biased region" description="Low complexity" evidence="1">
    <location>
        <begin position="368"/>
        <end position="394"/>
    </location>
</feature>
<feature type="compositionally biased region" description="Low complexity" evidence="1">
    <location>
        <begin position="39"/>
        <end position="49"/>
    </location>
</feature>
<evidence type="ECO:0000313" key="2">
    <source>
        <dbReference type="EMBL" id="TFK27733.1"/>
    </source>
</evidence>
<name>A0A5C3L587_COPMA</name>
<dbReference type="OrthoDB" id="3365472at2759"/>
<dbReference type="AlphaFoldDB" id="A0A5C3L587"/>
<gene>
    <name evidence="2" type="ORF">FA15DRAFT_149252</name>
</gene>
<feature type="compositionally biased region" description="Polar residues" evidence="1">
    <location>
        <begin position="250"/>
        <end position="276"/>
    </location>
</feature>
<dbReference type="STRING" id="230819.A0A5C3L587"/>
<evidence type="ECO:0000256" key="1">
    <source>
        <dbReference type="SAM" id="MobiDB-lite"/>
    </source>
</evidence>
<dbReference type="EMBL" id="ML210162">
    <property type="protein sequence ID" value="TFK27733.1"/>
    <property type="molecule type" value="Genomic_DNA"/>
</dbReference>
<accession>A0A5C3L587</accession>
<feature type="compositionally biased region" description="Pro residues" evidence="1">
    <location>
        <begin position="29"/>
        <end position="38"/>
    </location>
</feature>
<feature type="region of interest" description="Disordered" evidence="1">
    <location>
        <begin position="22"/>
        <end position="112"/>
    </location>
</feature>
<protein>
    <submittedName>
        <fullName evidence="2">Uncharacterized protein</fullName>
    </submittedName>
</protein>
<evidence type="ECO:0000313" key="3">
    <source>
        <dbReference type="Proteomes" id="UP000307440"/>
    </source>
</evidence>
<feature type="compositionally biased region" description="Low complexity" evidence="1">
    <location>
        <begin position="282"/>
        <end position="296"/>
    </location>
</feature>
<keyword evidence="3" id="KW-1185">Reference proteome</keyword>
<feature type="compositionally biased region" description="Low complexity" evidence="1">
    <location>
        <begin position="322"/>
        <end position="336"/>
    </location>
</feature>
<proteinExistence type="predicted"/>
<feature type="compositionally biased region" description="Basic residues" evidence="1">
    <location>
        <begin position="66"/>
        <end position="75"/>
    </location>
</feature>
<dbReference type="Proteomes" id="UP000307440">
    <property type="component" value="Unassembled WGS sequence"/>
</dbReference>
<feature type="region of interest" description="Disordered" evidence="1">
    <location>
        <begin position="226"/>
        <end position="349"/>
    </location>
</feature>
<sequence>MDFDAAWCPVCMLQIEPKRYHIPVEHPTQPAPAPPPSSPQSSRTSSPAQLPHLPLTSPPATAKPAAHPRKSKGLRTKSGLVQGTGRLRPNGTIKRSDSQSKPQPPPPAVKYRTVIDQGPIPLYCSDDCRLADLGSQHSGRPLNPNRDDLLSVSPDFDSPKIDEQESPSDLQRFPPSLLKLAQYYNFPSLPPPMPVFSDESSSDSDNYGRDYSSGIMMAGQRIRDFCPKPKKHTGFYPPPEEPKKHVPGWTDNSQGWRSSVYSMSAATSEATRTITPATMRASRQSSSSSTSSHSYSPVQVSDEELLSKYSESFSRRAEARGARSSKASSPARSTSSSRRERSLLPPGVEGKLAVPDIKLKVNSASNSSISSAWSATGSPSSKRSSVRSPLSISSNFADEDETDTQRCDSAASLPTQFKRPTVESESFLSFFHATLADLPSARSWSYDNIKTYPLMPMKPKMVKRKEKKIVDGEEVIVEVEVEEPLKRLFLFPAPTRLS</sequence>
<organism evidence="2 3">
    <name type="scientific">Coprinopsis marcescibilis</name>
    <name type="common">Agaric fungus</name>
    <name type="synonym">Psathyrella marcescibilis</name>
    <dbReference type="NCBI Taxonomy" id="230819"/>
    <lineage>
        <taxon>Eukaryota</taxon>
        <taxon>Fungi</taxon>
        <taxon>Dikarya</taxon>
        <taxon>Basidiomycota</taxon>
        <taxon>Agaricomycotina</taxon>
        <taxon>Agaricomycetes</taxon>
        <taxon>Agaricomycetidae</taxon>
        <taxon>Agaricales</taxon>
        <taxon>Agaricineae</taxon>
        <taxon>Psathyrellaceae</taxon>
        <taxon>Coprinopsis</taxon>
    </lineage>
</organism>
<feature type="region of interest" description="Disordered" evidence="1">
    <location>
        <begin position="125"/>
        <end position="173"/>
    </location>
</feature>